<gene>
    <name evidence="2" type="ORF">AVDCRST_MAG68-4219</name>
</gene>
<feature type="non-terminal residue" evidence="2">
    <location>
        <position position="85"/>
    </location>
</feature>
<evidence type="ECO:0000256" key="1">
    <source>
        <dbReference type="SAM" id="MobiDB-lite"/>
    </source>
</evidence>
<feature type="compositionally biased region" description="Basic residues" evidence="1">
    <location>
        <begin position="57"/>
        <end position="66"/>
    </location>
</feature>
<organism evidence="2">
    <name type="scientific">uncultured Gemmatimonadota bacterium</name>
    <dbReference type="NCBI Taxonomy" id="203437"/>
    <lineage>
        <taxon>Bacteria</taxon>
        <taxon>Pseudomonadati</taxon>
        <taxon>Gemmatimonadota</taxon>
        <taxon>environmental samples</taxon>
    </lineage>
</organism>
<protein>
    <submittedName>
        <fullName evidence="2">Uncharacterized protein</fullName>
    </submittedName>
</protein>
<reference evidence="2" key="1">
    <citation type="submission" date="2020-02" db="EMBL/GenBank/DDBJ databases">
        <authorList>
            <person name="Meier V. D."/>
        </authorList>
    </citation>
    <scope>NUCLEOTIDE SEQUENCE</scope>
    <source>
        <strain evidence="2">AVDCRST_MAG68</strain>
    </source>
</reference>
<proteinExistence type="predicted"/>
<dbReference type="EMBL" id="CADCTW010000195">
    <property type="protein sequence ID" value="CAA9358659.1"/>
    <property type="molecule type" value="Genomic_DNA"/>
</dbReference>
<feature type="non-terminal residue" evidence="2">
    <location>
        <position position="1"/>
    </location>
</feature>
<dbReference type="AlphaFoldDB" id="A0A6J4MLQ8"/>
<feature type="compositionally biased region" description="Basic and acidic residues" evidence="1">
    <location>
        <begin position="31"/>
        <end position="42"/>
    </location>
</feature>
<evidence type="ECO:0000313" key="2">
    <source>
        <dbReference type="EMBL" id="CAA9358659.1"/>
    </source>
</evidence>
<name>A0A6J4MLQ8_9BACT</name>
<feature type="region of interest" description="Disordered" evidence="1">
    <location>
        <begin position="1"/>
        <end position="85"/>
    </location>
</feature>
<feature type="compositionally biased region" description="Basic and acidic residues" evidence="1">
    <location>
        <begin position="67"/>
        <end position="77"/>
    </location>
</feature>
<accession>A0A6J4MLQ8</accession>
<sequence>ARTHLAGAPGTGTRARMGSDAGDGGGPARDVQGRRLLRDAGVGRRRAHRHRDDGPHGRHRGRPLHLAHRDRAPGPDRRRARPAGL</sequence>